<evidence type="ECO:0000256" key="1">
    <source>
        <dbReference type="SAM" id="Phobius"/>
    </source>
</evidence>
<accession>A0A1G1VCA2</accession>
<feature type="transmembrane region" description="Helical" evidence="1">
    <location>
        <begin position="111"/>
        <end position="132"/>
    </location>
</feature>
<gene>
    <name evidence="2" type="ORF">A3A77_03315</name>
</gene>
<evidence type="ECO:0000313" key="3">
    <source>
        <dbReference type="Proteomes" id="UP000178659"/>
    </source>
</evidence>
<evidence type="ECO:0008006" key="4">
    <source>
        <dbReference type="Google" id="ProtNLM"/>
    </source>
</evidence>
<feature type="transmembrane region" description="Helical" evidence="1">
    <location>
        <begin position="69"/>
        <end position="91"/>
    </location>
</feature>
<feature type="transmembrane region" description="Helical" evidence="1">
    <location>
        <begin position="33"/>
        <end position="57"/>
    </location>
</feature>
<organism evidence="2 3">
    <name type="scientific">Candidatus Blackburnbacteria bacterium RIFCSPLOWO2_01_FULL_40_20</name>
    <dbReference type="NCBI Taxonomy" id="1797519"/>
    <lineage>
        <taxon>Bacteria</taxon>
        <taxon>Candidatus Blackburniibacteriota</taxon>
    </lineage>
</organism>
<sequence>MKGILKSFVIHTFVLWLIATYLGGVQFGNDPKILLGGGLALTLVDMLIKPLLNLLLLPFNLVTLGTLRWVSSVFTLYISTLLVPGFSVVAFKYPGLVTNMFIIPPLSFSVIGAYIIISIIISIIVSFIFWLIR</sequence>
<keyword evidence="1" id="KW-1133">Transmembrane helix</keyword>
<dbReference type="Pfam" id="PF04020">
    <property type="entry name" value="Phage_holin_4_2"/>
    <property type="match status" value="1"/>
</dbReference>
<protein>
    <recommendedName>
        <fullName evidence="4">Phage holin family protein</fullName>
    </recommendedName>
</protein>
<dbReference type="Proteomes" id="UP000178659">
    <property type="component" value="Unassembled WGS sequence"/>
</dbReference>
<dbReference type="EMBL" id="MHCC01000021">
    <property type="protein sequence ID" value="OGY13068.1"/>
    <property type="molecule type" value="Genomic_DNA"/>
</dbReference>
<keyword evidence="1" id="KW-0472">Membrane</keyword>
<keyword evidence="1" id="KW-0812">Transmembrane</keyword>
<comment type="caution">
    <text evidence="2">The sequence shown here is derived from an EMBL/GenBank/DDBJ whole genome shotgun (WGS) entry which is preliminary data.</text>
</comment>
<dbReference type="AlphaFoldDB" id="A0A1G1VCA2"/>
<dbReference type="InterPro" id="IPR007165">
    <property type="entry name" value="Phage_holin_4_2"/>
</dbReference>
<name>A0A1G1VCA2_9BACT</name>
<feature type="transmembrane region" description="Helical" evidence="1">
    <location>
        <begin position="7"/>
        <end position="27"/>
    </location>
</feature>
<evidence type="ECO:0000313" key="2">
    <source>
        <dbReference type="EMBL" id="OGY13068.1"/>
    </source>
</evidence>
<proteinExistence type="predicted"/>
<reference evidence="2 3" key="1">
    <citation type="journal article" date="2016" name="Nat. Commun.">
        <title>Thousands of microbial genomes shed light on interconnected biogeochemical processes in an aquifer system.</title>
        <authorList>
            <person name="Anantharaman K."/>
            <person name="Brown C.T."/>
            <person name="Hug L.A."/>
            <person name="Sharon I."/>
            <person name="Castelle C.J."/>
            <person name="Probst A.J."/>
            <person name="Thomas B.C."/>
            <person name="Singh A."/>
            <person name="Wilkins M.J."/>
            <person name="Karaoz U."/>
            <person name="Brodie E.L."/>
            <person name="Williams K.H."/>
            <person name="Hubbard S.S."/>
            <person name="Banfield J.F."/>
        </authorList>
    </citation>
    <scope>NUCLEOTIDE SEQUENCE [LARGE SCALE GENOMIC DNA]</scope>
</reference>